<dbReference type="Pfam" id="PF00749">
    <property type="entry name" value="tRNA-synt_1c"/>
    <property type="match status" value="1"/>
</dbReference>
<comment type="caution">
    <text evidence="9">The sequence shown here is derived from an EMBL/GenBank/DDBJ whole genome shotgun (WGS) entry which is preliminary data.</text>
</comment>
<evidence type="ECO:0000256" key="7">
    <source>
        <dbReference type="RuleBase" id="RU363037"/>
    </source>
</evidence>
<evidence type="ECO:0000256" key="2">
    <source>
        <dbReference type="ARBA" id="ARBA00022723"/>
    </source>
</evidence>
<evidence type="ECO:0000256" key="3">
    <source>
        <dbReference type="ARBA" id="ARBA00022741"/>
    </source>
</evidence>
<comment type="similarity">
    <text evidence="7">Belongs to the class-I aminoacyl-tRNA synthetase family.</text>
</comment>
<dbReference type="InterPro" id="IPR020058">
    <property type="entry name" value="Glu/Gln-tRNA-synth_Ib_cat-dom"/>
</dbReference>
<accession>C0DZN2</accession>
<dbReference type="InterPro" id="IPR000924">
    <property type="entry name" value="Glu/Gln-tRNA-synth"/>
</dbReference>
<dbReference type="PANTHER" id="PTHR43311">
    <property type="entry name" value="GLUTAMATE--TRNA LIGASE"/>
    <property type="match status" value="1"/>
</dbReference>
<evidence type="ECO:0000259" key="8">
    <source>
        <dbReference type="Pfam" id="PF00749"/>
    </source>
</evidence>
<dbReference type="HOGENOM" id="CLU_015768_0_0_11"/>
<keyword evidence="6 7" id="KW-0030">Aminoacyl-tRNA synthetase</keyword>
<evidence type="ECO:0000256" key="4">
    <source>
        <dbReference type="ARBA" id="ARBA00022833"/>
    </source>
</evidence>
<evidence type="ECO:0000256" key="6">
    <source>
        <dbReference type="ARBA" id="ARBA00023146"/>
    </source>
</evidence>
<dbReference type="AlphaFoldDB" id="C0DZN2"/>
<dbReference type="GO" id="GO:0005829">
    <property type="term" value="C:cytosol"/>
    <property type="evidence" value="ECO:0007669"/>
    <property type="project" value="TreeGrafter"/>
</dbReference>
<gene>
    <name evidence="9" type="ORF">CORMATOL_00176</name>
</gene>
<dbReference type="HAMAP" id="MF_01428">
    <property type="entry name" value="Glu_Q_tRNA_synth"/>
    <property type="match status" value="1"/>
</dbReference>
<reference evidence="9 10" key="1">
    <citation type="submission" date="2009-01" db="EMBL/GenBank/DDBJ databases">
        <authorList>
            <person name="Fulton L."/>
            <person name="Clifton S."/>
            <person name="Chinwalla A.T."/>
            <person name="Mitreva M."/>
            <person name="Sodergren E."/>
            <person name="Weinstock G."/>
            <person name="Clifton S."/>
            <person name="Dooling D.J."/>
            <person name="Fulton B."/>
            <person name="Minx P."/>
            <person name="Pepin K.H."/>
            <person name="Johnson M."/>
            <person name="Bhonagiri V."/>
            <person name="Nash W.E."/>
            <person name="Mardis E.R."/>
            <person name="Wilson R.K."/>
        </authorList>
    </citation>
    <scope>NUCLEOTIDE SEQUENCE [LARGE SCALE GENOMIC DNA]</scope>
    <source>
        <strain evidence="9 10">ATCC 33806</strain>
    </source>
</reference>
<dbReference type="GO" id="GO:0006424">
    <property type="term" value="P:glutamyl-tRNA aminoacylation"/>
    <property type="evidence" value="ECO:0007669"/>
    <property type="project" value="InterPro"/>
</dbReference>
<dbReference type="Proteomes" id="UP000006247">
    <property type="component" value="Unassembled WGS sequence"/>
</dbReference>
<organism evidence="9 10">
    <name type="scientific">Corynebacterium matruchotii ATCC 33806</name>
    <dbReference type="NCBI Taxonomy" id="566549"/>
    <lineage>
        <taxon>Bacteria</taxon>
        <taxon>Bacillati</taxon>
        <taxon>Actinomycetota</taxon>
        <taxon>Actinomycetes</taxon>
        <taxon>Mycobacteriales</taxon>
        <taxon>Corynebacteriaceae</taxon>
        <taxon>Corynebacterium</taxon>
    </lineage>
</organism>
<keyword evidence="1 7" id="KW-0436">Ligase</keyword>
<proteinExistence type="inferred from homology"/>
<dbReference type="InterPro" id="IPR022380">
    <property type="entry name" value="Glu-Q_tRNA(Asp)_Synthase"/>
</dbReference>
<evidence type="ECO:0000256" key="1">
    <source>
        <dbReference type="ARBA" id="ARBA00022598"/>
    </source>
</evidence>
<dbReference type="Gene3D" id="3.40.50.620">
    <property type="entry name" value="HUPs"/>
    <property type="match status" value="1"/>
</dbReference>
<evidence type="ECO:0000313" key="9">
    <source>
        <dbReference type="EMBL" id="EEG28128.1"/>
    </source>
</evidence>
<evidence type="ECO:0000256" key="5">
    <source>
        <dbReference type="ARBA" id="ARBA00022840"/>
    </source>
</evidence>
<feature type="non-terminal residue" evidence="9">
    <location>
        <position position="1"/>
    </location>
</feature>
<dbReference type="InterPro" id="IPR014729">
    <property type="entry name" value="Rossmann-like_a/b/a_fold"/>
</dbReference>
<keyword evidence="2" id="KW-0479">Metal-binding</keyword>
<dbReference type="GO" id="GO:0004818">
    <property type="term" value="F:glutamate-tRNA ligase activity"/>
    <property type="evidence" value="ECO:0007669"/>
    <property type="project" value="TreeGrafter"/>
</dbReference>
<dbReference type="EMBL" id="ACEB01000003">
    <property type="protein sequence ID" value="EEG28128.1"/>
    <property type="molecule type" value="Genomic_DNA"/>
</dbReference>
<feature type="domain" description="Glutamyl/glutaminyl-tRNA synthetase class Ib catalytic" evidence="8">
    <location>
        <begin position="37"/>
        <end position="290"/>
    </location>
</feature>
<dbReference type="PANTHER" id="PTHR43311:SF1">
    <property type="entry name" value="GLUTAMYL-Q TRNA(ASP) SYNTHETASE"/>
    <property type="match status" value="1"/>
</dbReference>
<name>C0DZN2_9CORY</name>
<dbReference type="NCBIfam" id="NF004315">
    <property type="entry name" value="PRK05710.1-4"/>
    <property type="match status" value="1"/>
</dbReference>
<keyword evidence="3 7" id="KW-0547">Nucleotide-binding</keyword>
<keyword evidence="5 7" id="KW-0067">ATP-binding</keyword>
<keyword evidence="4" id="KW-0862">Zinc</keyword>
<evidence type="ECO:0000313" key="10">
    <source>
        <dbReference type="Proteomes" id="UP000006247"/>
    </source>
</evidence>
<keyword evidence="7" id="KW-0648">Protein biosynthesis</keyword>
<sequence length="323" mass="36136">GAVGRHGHGHCHGRLARPDRWGIIRIYAMTDFVGAGRYAPSPSGDLHFGNLRTAVLAWLFARTTGRAFYLRVEDIDTGRSSAESAAQQIADLADLGLDWDGEVLYQSQRFEDYAAALVKLPHYECYCSRKEIAEASQAPHSIPGHYPGTCRDLTEDERMFKRAELIGQGRVPALRLRAEVTKWQIHDYYAGEVVGEVDDMVLRRGGSQPDWAYNLAVVVDDAYQGVDQVVRGDDLLSSAPRQAYLAHLLQLPVPEYVHVPLVMNAAGQRLSKRDGAEVTLRSMRSQEMFPRIAASLSYGAETPQELLKQFRPERLSREPFVLK</sequence>
<dbReference type="GO" id="GO:0006400">
    <property type="term" value="P:tRNA modification"/>
    <property type="evidence" value="ECO:0007669"/>
    <property type="project" value="InterPro"/>
</dbReference>
<protein>
    <submittedName>
        <fullName evidence="9">Putative glutamyl-queuosine tRNA(Asp) synthetase</fullName>
    </submittedName>
</protein>
<dbReference type="SUPFAM" id="SSF52374">
    <property type="entry name" value="Nucleotidylyl transferase"/>
    <property type="match status" value="1"/>
</dbReference>
<dbReference type="GO" id="GO:0008270">
    <property type="term" value="F:zinc ion binding"/>
    <property type="evidence" value="ECO:0007669"/>
    <property type="project" value="InterPro"/>
</dbReference>
<dbReference type="GO" id="GO:0005524">
    <property type="term" value="F:ATP binding"/>
    <property type="evidence" value="ECO:0007669"/>
    <property type="project" value="UniProtKB-KW"/>
</dbReference>
<dbReference type="PRINTS" id="PR00987">
    <property type="entry name" value="TRNASYNTHGLU"/>
</dbReference>
<dbReference type="InterPro" id="IPR049940">
    <property type="entry name" value="GluQ/Sye"/>
</dbReference>